<dbReference type="PROSITE" id="PS51094">
    <property type="entry name" value="PTS_EIIA_TYPE_2"/>
    <property type="match status" value="1"/>
</dbReference>
<keyword evidence="2" id="KW-0762">Sugar transport</keyword>
<dbReference type="InterPro" id="IPR002178">
    <property type="entry name" value="PTS_EIIA_type-2_dom"/>
</dbReference>
<dbReference type="RefSeq" id="WP_003098928.1">
    <property type="nucleotide sequence ID" value="NZ_CP010783.1"/>
</dbReference>
<dbReference type="CDD" id="cd00211">
    <property type="entry name" value="PTS_IIA_fru"/>
    <property type="match status" value="1"/>
</dbReference>
<feature type="domain" description="PTS EIIA type-2" evidence="1">
    <location>
        <begin position="1"/>
        <end position="149"/>
    </location>
</feature>
<organism evidence="2 3">
    <name type="scientific">Streptococcus iniae</name>
    <name type="common">Streptococcus shiloi</name>
    <dbReference type="NCBI Taxonomy" id="1346"/>
    <lineage>
        <taxon>Bacteria</taxon>
        <taxon>Bacillati</taxon>
        <taxon>Bacillota</taxon>
        <taxon>Bacilli</taxon>
        <taxon>Lactobacillales</taxon>
        <taxon>Streptococcaceae</taxon>
        <taxon>Streptococcus</taxon>
    </lineage>
</organism>
<dbReference type="Proteomes" id="UP000269148">
    <property type="component" value="Unassembled WGS sequence"/>
</dbReference>
<evidence type="ECO:0000313" key="2">
    <source>
        <dbReference type="EMBL" id="RLU54206.1"/>
    </source>
</evidence>
<dbReference type="SUPFAM" id="SSF55804">
    <property type="entry name" value="Phoshotransferase/anion transport protein"/>
    <property type="match status" value="1"/>
</dbReference>
<dbReference type="OrthoDB" id="370976at2"/>
<dbReference type="PANTHER" id="PTHR47738:SF3">
    <property type="entry name" value="PHOSPHOTRANSFERASE SYSTEM MANNITOL_FRUCTOSE-SPECIFIC IIA DOMAIN CONTAINING PROTEIN"/>
    <property type="match status" value="1"/>
</dbReference>
<dbReference type="PANTHER" id="PTHR47738">
    <property type="entry name" value="PTS SYSTEM FRUCTOSE-LIKE EIIA COMPONENT-RELATED"/>
    <property type="match status" value="1"/>
</dbReference>
<accession>A0A3L8GH36</accession>
<dbReference type="EMBL" id="QLQD01000089">
    <property type="protein sequence ID" value="RLU54206.1"/>
    <property type="molecule type" value="Genomic_DNA"/>
</dbReference>
<evidence type="ECO:0000259" key="1">
    <source>
        <dbReference type="PROSITE" id="PS51094"/>
    </source>
</evidence>
<dbReference type="InterPro" id="IPR051541">
    <property type="entry name" value="PTS_SugarTrans_NitroReg"/>
</dbReference>
<dbReference type="SMR" id="A0A3L8GH36"/>
<dbReference type="GeneID" id="35765887"/>
<name>A0A3L8GH36_STRIN</name>
<keyword evidence="2" id="KW-0813">Transport</keyword>
<sequence length="152" mass="17289">MTDELLFLQVSEIKEKNEALTFLSQQLTQQGYVTEGFTDAIIAREAVFPTGLQFEDYGVAIPHTDSDYVRETKIAIMTLKEPVPFIQMATENQTVEVRVIIMLAIKDAHTQLDMLQRIIGFLQDPETVSTLLSYSAEQKEDVLQLLSHFHII</sequence>
<gene>
    <name evidence="2" type="ORF">DIY07_11055</name>
</gene>
<dbReference type="KEGG" id="siz:SI82_01160"/>
<proteinExistence type="predicted"/>
<dbReference type="InterPro" id="IPR016152">
    <property type="entry name" value="PTrfase/Anion_transptr"/>
</dbReference>
<evidence type="ECO:0000313" key="3">
    <source>
        <dbReference type="Proteomes" id="UP000269148"/>
    </source>
</evidence>
<comment type="caution">
    <text evidence="2">The sequence shown here is derived from an EMBL/GenBank/DDBJ whole genome shotgun (WGS) entry which is preliminary data.</text>
</comment>
<dbReference type="AlphaFoldDB" id="A0A3L8GH36"/>
<protein>
    <submittedName>
        <fullName evidence="2">PTS sugar transporter subunit IIA</fullName>
    </submittedName>
</protein>
<reference evidence="2 3" key="1">
    <citation type="submission" date="2018-06" db="EMBL/GenBank/DDBJ databases">
        <title>Mutators as drivers of adaptation in pathogenic bacteria and a risk factor for host jumps and vaccine escape.</title>
        <authorList>
            <person name="Barnes A.C."/>
            <person name="Silayeva O."/>
        </authorList>
    </citation>
    <scope>NUCLEOTIDE SEQUENCE [LARGE SCALE GENOMIC DNA]</scope>
    <source>
        <strain evidence="2 3">QMA0445</strain>
    </source>
</reference>
<dbReference type="Gene3D" id="3.40.930.10">
    <property type="entry name" value="Mannitol-specific EII, Chain A"/>
    <property type="match status" value="1"/>
</dbReference>
<dbReference type="Pfam" id="PF00359">
    <property type="entry name" value="PTS_EIIA_2"/>
    <property type="match status" value="1"/>
</dbReference>